<dbReference type="SMART" id="SM00343">
    <property type="entry name" value="ZnF_C2HC"/>
    <property type="match status" value="1"/>
</dbReference>
<feature type="domain" description="Integrase catalytic" evidence="4">
    <location>
        <begin position="440"/>
        <end position="616"/>
    </location>
</feature>
<keyword evidence="1" id="KW-0863">Zinc-finger</keyword>
<keyword evidence="1" id="KW-0862">Zinc</keyword>
<evidence type="ECO:0000259" key="3">
    <source>
        <dbReference type="PROSITE" id="PS50158"/>
    </source>
</evidence>
<name>A0ABQ5CUD9_9ASTR</name>
<evidence type="ECO:0000313" key="6">
    <source>
        <dbReference type="Proteomes" id="UP001151760"/>
    </source>
</evidence>
<accession>A0ABQ5CUD9</accession>
<dbReference type="Gene3D" id="3.30.420.10">
    <property type="entry name" value="Ribonuclease H-like superfamily/Ribonuclease H"/>
    <property type="match status" value="1"/>
</dbReference>
<dbReference type="PANTHER" id="PTHR42648:SF27">
    <property type="entry name" value="RNA-DIRECTED DNA POLYMERASE"/>
    <property type="match status" value="1"/>
</dbReference>
<dbReference type="PANTHER" id="PTHR42648">
    <property type="entry name" value="TRANSPOSASE, PUTATIVE-RELATED"/>
    <property type="match status" value="1"/>
</dbReference>
<dbReference type="InterPro" id="IPR057670">
    <property type="entry name" value="SH3_retrovirus"/>
</dbReference>
<organism evidence="5 6">
    <name type="scientific">Tanacetum coccineum</name>
    <dbReference type="NCBI Taxonomy" id="301880"/>
    <lineage>
        <taxon>Eukaryota</taxon>
        <taxon>Viridiplantae</taxon>
        <taxon>Streptophyta</taxon>
        <taxon>Embryophyta</taxon>
        <taxon>Tracheophyta</taxon>
        <taxon>Spermatophyta</taxon>
        <taxon>Magnoliopsida</taxon>
        <taxon>eudicotyledons</taxon>
        <taxon>Gunneridae</taxon>
        <taxon>Pentapetalae</taxon>
        <taxon>asterids</taxon>
        <taxon>campanulids</taxon>
        <taxon>Asterales</taxon>
        <taxon>Asteraceae</taxon>
        <taxon>Asteroideae</taxon>
        <taxon>Anthemideae</taxon>
        <taxon>Anthemidinae</taxon>
        <taxon>Tanacetum</taxon>
    </lineage>
</organism>
<keyword evidence="6" id="KW-1185">Reference proteome</keyword>
<feature type="compositionally biased region" description="Acidic residues" evidence="2">
    <location>
        <begin position="715"/>
        <end position="725"/>
    </location>
</feature>
<feature type="domain" description="CCHC-type" evidence="3">
    <location>
        <begin position="278"/>
        <end position="292"/>
    </location>
</feature>
<dbReference type="EMBL" id="BQNB010014646">
    <property type="protein sequence ID" value="GJT30680.1"/>
    <property type="molecule type" value="Genomic_DNA"/>
</dbReference>
<sequence>MTTSVGNNSVFRSFFEKQKLTGPNFIDWYRQLRLVLSTEDKEYYLEHPIPVAPVAPPGQQIPPEDLAAHAAWVKGQKEVDVLMLLTMDLDIQQNLAHLGAYDMLQELKAMFSKQAEQELLQTVREFHTCKQEEGQSVSSHVLKMKGYIDNLERLGQPVGQNLAVSLILVSLNKDFTSFVQNFNMHGMGKTVNELHAMLKLHEESLPKKDANPALHAIRAGRVQKNQKNQKNKPHKAGRGGKGKGKNKMGYAHNNVPFAPKPKTSPPPKKDNPAKDAICHQCGEVGHWRRNCPVYLTELMKKKKLPQGASASGIFTIELYSFPSKSWIYDTGCGTHICITTQGLRGSRKLKPGALSLYVGDGHRAAVEAIGTYHLELPSGLFYVAITNKSTKINLDSSLLWHCRLGHISKKRIEKLQHDGLLNSIDIESLGKCVSCLSGKMARKPYSHQVERAKDLLGLIHTDVCGPFRIVSRQGASYFVTFTDDFSRYGYVYLLKHKHEVFETFKVFQKEVENQLGKTIKSLRSDRGGEYMSQEFLDHLKEHGIIAHRTPPYTPQNNGVSERRNRTLLDMVRSMMSQTTLPKSFWDYALETAARILNMVPSKKVDKTPYEIWHGQAPKLSYLRVWGCEAFVKHDTLTKPDKLDPRSFKCIFVGYPKETMGYSFYSPSENKVFVARNAEFFESKLLDLKASGSVEDLELIQEEDTNPSVDTSLNHEEDDQEIDEPQSDINPIRRDPLGEPANYKAALLDPESKKWLDAMNVEMQSMKDNDVWVLVELPPNARTVGSKWLFKKKTDMDGAVYIFKHVMLAKGLHSYHGVDYEETFLMFAK</sequence>
<dbReference type="InterPro" id="IPR001878">
    <property type="entry name" value="Znf_CCHC"/>
</dbReference>
<dbReference type="InterPro" id="IPR025724">
    <property type="entry name" value="GAG-pre-integrase_dom"/>
</dbReference>
<dbReference type="SUPFAM" id="SSF53098">
    <property type="entry name" value="Ribonuclease H-like"/>
    <property type="match status" value="1"/>
</dbReference>
<dbReference type="InterPro" id="IPR012337">
    <property type="entry name" value="RNaseH-like_sf"/>
</dbReference>
<dbReference type="Pfam" id="PF25597">
    <property type="entry name" value="SH3_retrovirus"/>
    <property type="match status" value="1"/>
</dbReference>
<reference evidence="5" key="2">
    <citation type="submission" date="2022-01" db="EMBL/GenBank/DDBJ databases">
        <authorList>
            <person name="Yamashiro T."/>
            <person name="Shiraishi A."/>
            <person name="Satake H."/>
            <person name="Nakayama K."/>
        </authorList>
    </citation>
    <scope>NUCLEOTIDE SEQUENCE</scope>
</reference>
<dbReference type="InterPro" id="IPR001584">
    <property type="entry name" value="Integrase_cat-core"/>
</dbReference>
<gene>
    <name evidence="5" type="ORF">Tco_0910955</name>
</gene>
<keyword evidence="1" id="KW-0479">Metal-binding</keyword>
<dbReference type="InterPro" id="IPR036875">
    <property type="entry name" value="Znf_CCHC_sf"/>
</dbReference>
<dbReference type="PROSITE" id="PS50994">
    <property type="entry name" value="INTEGRASE"/>
    <property type="match status" value="1"/>
</dbReference>
<dbReference type="Pfam" id="PF13976">
    <property type="entry name" value="gag_pre-integrs"/>
    <property type="match status" value="1"/>
</dbReference>
<protein>
    <submittedName>
        <fullName evidence="5">Zinc finger, CCHC-type containing protein</fullName>
    </submittedName>
</protein>
<comment type="caution">
    <text evidence="5">The sequence shown here is derived from an EMBL/GenBank/DDBJ whole genome shotgun (WGS) entry which is preliminary data.</text>
</comment>
<dbReference type="SUPFAM" id="SSF57756">
    <property type="entry name" value="Retrovirus zinc finger-like domains"/>
    <property type="match status" value="1"/>
</dbReference>
<dbReference type="Pfam" id="PF00665">
    <property type="entry name" value="rve"/>
    <property type="match status" value="1"/>
</dbReference>
<dbReference type="InterPro" id="IPR039537">
    <property type="entry name" value="Retrotran_Ty1/copia-like"/>
</dbReference>
<feature type="compositionally biased region" description="Basic residues" evidence="2">
    <location>
        <begin position="227"/>
        <end position="246"/>
    </location>
</feature>
<dbReference type="PROSITE" id="PS50158">
    <property type="entry name" value="ZF_CCHC"/>
    <property type="match status" value="1"/>
</dbReference>
<dbReference type="Proteomes" id="UP001151760">
    <property type="component" value="Unassembled WGS sequence"/>
</dbReference>
<feature type="region of interest" description="Disordered" evidence="2">
    <location>
        <begin position="699"/>
        <end position="734"/>
    </location>
</feature>
<dbReference type="InterPro" id="IPR036397">
    <property type="entry name" value="RNaseH_sf"/>
</dbReference>
<evidence type="ECO:0000256" key="2">
    <source>
        <dbReference type="SAM" id="MobiDB-lite"/>
    </source>
</evidence>
<evidence type="ECO:0000256" key="1">
    <source>
        <dbReference type="PROSITE-ProRule" id="PRU00047"/>
    </source>
</evidence>
<evidence type="ECO:0000259" key="4">
    <source>
        <dbReference type="PROSITE" id="PS50994"/>
    </source>
</evidence>
<dbReference type="Pfam" id="PF14223">
    <property type="entry name" value="Retrotran_gag_2"/>
    <property type="match status" value="1"/>
</dbReference>
<feature type="region of interest" description="Disordered" evidence="2">
    <location>
        <begin position="220"/>
        <end position="273"/>
    </location>
</feature>
<proteinExistence type="predicted"/>
<evidence type="ECO:0000313" key="5">
    <source>
        <dbReference type="EMBL" id="GJT30680.1"/>
    </source>
</evidence>
<dbReference type="Pfam" id="PF00098">
    <property type="entry name" value="zf-CCHC"/>
    <property type="match status" value="1"/>
</dbReference>
<reference evidence="5" key="1">
    <citation type="journal article" date="2022" name="Int. J. Mol. Sci.">
        <title>Draft Genome of Tanacetum Coccineum: Genomic Comparison of Closely Related Tanacetum-Family Plants.</title>
        <authorList>
            <person name="Yamashiro T."/>
            <person name="Shiraishi A."/>
            <person name="Nakayama K."/>
            <person name="Satake H."/>
        </authorList>
    </citation>
    <scope>NUCLEOTIDE SEQUENCE</scope>
</reference>